<dbReference type="Pfam" id="PF14496">
    <property type="entry name" value="NEL"/>
    <property type="match status" value="1"/>
</dbReference>
<sequence length="849" mass="92833">MYIPGVSALWHSIGARPRQDPSQTAGAGYTGLLIAGIQGAASPQQVDDVRTLLGRLQQDPRGKILLSAMQALHAHHGSLPTIVLERAPGLGRPSLARPVAGTTWYLDMHALDNGGITEAVRELAAVYNNMAGAGAAVGAAHADPFQSYTQDSRRRLDPDLEKAWDSWIGAVRTDGRLWHVRRSVVQQLRIDLKERQCHGGLSRDDFASLMRAIQFGRDTPPPWYSPIVIRVHADAPGDHVPDMGPFQGKRRGHPPPAHAGDATAANEAALPENALPPLPDDLPALCLDGIRRPDLRTLPSGLQLLRARNIGISRVPASLPPCLRVLDLSNNDLRDAPQTFALPPTVEVLRLAGNPLAALPYRLPGGLVELDVARTDLPALPALPASQRRLIASDCCLETLPENLPPDLEYIDASRNRIRSLPAHLPLSLRMLDLSSNELDGLPACITRLVSCTINLELNPLSPRDIPRPAAGQPGPRIHYSMTDVGRGGSRRGRPRLVRGEHPHAIPQSQSGAVQASVARWVGGTAPRMAQARARWDALGDLPDSAEFGQLLDRLHTVQAARDAAFRNDVAEWLMELSMPDRKALRDDTFAACAEATTRCEDRVAWTFNQLKALWQNDDIRRGRYDGRVAEVVDVARQMFRLEVLTGIARRKVASMTVVDEIEVYLAYVVQLRNALQLTTVVPEMRFYTVSHVTADDLADALQAVQAREAAEFDAFLALDYEPWQTLLARLLGDRYQLAQQRMQQALETRFEADLRAALLADDVDPDDADARRIAGVAVMRNIRYGVLGPLTRECLRNVDGAPAQGPERERRGQAATAAPDGRTSDRPAHTPGLPEPAYAEPETMVTSL</sequence>
<keyword evidence="9 11" id="KW-0832">Ubl conjugation</keyword>
<evidence type="ECO:0000313" key="15">
    <source>
        <dbReference type="Proteomes" id="UP000091926"/>
    </source>
</evidence>
<dbReference type="RefSeq" id="WP_066663944.1">
    <property type="nucleotide sequence ID" value="NZ_CBCSCL010000003.1"/>
</dbReference>
<keyword evidence="7" id="KW-0677">Repeat</keyword>
<feature type="region of interest" description="Disordered" evidence="12">
    <location>
        <begin position="242"/>
        <end position="263"/>
    </location>
</feature>
<feature type="region of interest" description="Disordered" evidence="12">
    <location>
        <begin position="465"/>
        <end position="492"/>
    </location>
</feature>
<evidence type="ECO:0000313" key="14">
    <source>
        <dbReference type="EMBL" id="ANN79958.1"/>
    </source>
</evidence>
<evidence type="ECO:0000256" key="9">
    <source>
        <dbReference type="ARBA" id="ARBA00022843"/>
    </source>
</evidence>
<proteinExistence type="inferred from homology"/>
<keyword evidence="10 11" id="KW-1035">Host cytoplasm</keyword>
<dbReference type="PROSITE" id="PS52053">
    <property type="entry name" value="NEL"/>
    <property type="match status" value="1"/>
</dbReference>
<dbReference type="Gene3D" id="1.20.58.90">
    <property type="match status" value="1"/>
</dbReference>
<keyword evidence="6 11" id="KW-0808">Transferase</keyword>
<dbReference type="InterPro" id="IPR001611">
    <property type="entry name" value="Leu-rich_rpt"/>
</dbReference>
<dbReference type="KEGG" id="bfz:BAU07_25125"/>
<accession>A0A193GK45</accession>
<dbReference type="PANTHER" id="PTHR47114:SF2">
    <property type="entry name" value="OLIGODENDROCYTE-MYELIN GLYCOPROTEIN"/>
    <property type="match status" value="1"/>
</dbReference>
<keyword evidence="8 11" id="KW-0833">Ubl conjugation pathway</keyword>
<dbReference type="Gene3D" id="1.20.1270.130">
    <property type="entry name" value="Shigella T3SS effector IpaH domain"/>
    <property type="match status" value="1"/>
</dbReference>
<organism evidence="14 15">
    <name type="scientific">Bordetella flabilis</name>
    <dbReference type="NCBI Taxonomy" id="463014"/>
    <lineage>
        <taxon>Bacteria</taxon>
        <taxon>Pseudomonadati</taxon>
        <taxon>Pseudomonadota</taxon>
        <taxon>Betaproteobacteria</taxon>
        <taxon>Burkholderiales</taxon>
        <taxon>Alcaligenaceae</taxon>
        <taxon>Bordetella</taxon>
    </lineage>
</organism>
<dbReference type="EMBL" id="CP016172">
    <property type="protein sequence ID" value="ANN79958.1"/>
    <property type="molecule type" value="Genomic_DNA"/>
</dbReference>
<dbReference type="OrthoDB" id="8622346at2"/>
<evidence type="ECO:0000256" key="10">
    <source>
        <dbReference type="ARBA" id="ARBA00023200"/>
    </source>
</evidence>
<feature type="region of interest" description="Disordered" evidence="12">
    <location>
        <begin position="799"/>
        <end position="849"/>
    </location>
</feature>
<evidence type="ECO:0000256" key="6">
    <source>
        <dbReference type="ARBA" id="ARBA00022679"/>
    </source>
</evidence>
<dbReference type="SUPFAM" id="SSF52058">
    <property type="entry name" value="L domain-like"/>
    <property type="match status" value="1"/>
</dbReference>
<gene>
    <name evidence="14" type="ORF">BAU07_25125</name>
</gene>
<evidence type="ECO:0000256" key="11">
    <source>
        <dbReference type="PROSITE-ProRule" id="PRU01398"/>
    </source>
</evidence>
<comment type="PTM">
    <text evidence="11">Ubiquitinated in the presence of host E1 ubiquitin-activating enzyme, E2 ubiquitin-conjugating enzyme and ubiquitin.</text>
</comment>
<dbReference type="AlphaFoldDB" id="A0A193GK45"/>
<evidence type="ECO:0000256" key="7">
    <source>
        <dbReference type="ARBA" id="ARBA00022737"/>
    </source>
</evidence>
<feature type="active site" description="Glycyl thioester intermediate" evidence="11">
    <location>
        <position position="600"/>
    </location>
</feature>
<evidence type="ECO:0000256" key="8">
    <source>
        <dbReference type="ARBA" id="ARBA00022786"/>
    </source>
</evidence>
<dbReference type="STRING" id="463014.BAU07_25125"/>
<protein>
    <recommendedName>
        <fullName evidence="13">NEL domain-containing protein</fullName>
    </recommendedName>
</protein>
<dbReference type="GO" id="GO:0005576">
    <property type="term" value="C:extracellular region"/>
    <property type="evidence" value="ECO:0007669"/>
    <property type="project" value="UniProtKB-SubCell"/>
</dbReference>
<feature type="domain" description="NEL" evidence="13">
    <location>
        <begin position="513"/>
        <end position="803"/>
    </location>
</feature>
<evidence type="ECO:0000256" key="4">
    <source>
        <dbReference type="ARBA" id="ARBA00022525"/>
    </source>
</evidence>
<keyword evidence="5" id="KW-0433">Leucine-rich repeat</keyword>
<evidence type="ECO:0000259" key="13">
    <source>
        <dbReference type="PROSITE" id="PS52053"/>
    </source>
</evidence>
<evidence type="ECO:0000256" key="2">
    <source>
        <dbReference type="ARBA" id="ARBA00004613"/>
    </source>
</evidence>
<name>A0A193GK45_9BORD</name>
<evidence type="ECO:0000256" key="1">
    <source>
        <dbReference type="ARBA" id="ARBA00004192"/>
    </source>
</evidence>
<evidence type="ECO:0000256" key="3">
    <source>
        <dbReference type="ARBA" id="ARBA00009868"/>
    </source>
</evidence>
<dbReference type="Gene3D" id="1.20.58.360">
    <property type="entry name" value="Shigella T3SS effector IpaH defines"/>
    <property type="match status" value="1"/>
</dbReference>
<dbReference type="GO" id="GO:0030430">
    <property type="term" value="C:host cell cytoplasm"/>
    <property type="evidence" value="ECO:0007669"/>
    <property type="project" value="UniProtKB-SubCell"/>
</dbReference>
<dbReference type="GO" id="GO:0016567">
    <property type="term" value="P:protein ubiquitination"/>
    <property type="evidence" value="ECO:0007669"/>
    <property type="project" value="InterPro"/>
</dbReference>
<dbReference type="InterPro" id="IPR032675">
    <property type="entry name" value="LRR_dom_sf"/>
</dbReference>
<evidence type="ECO:0000256" key="12">
    <source>
        <dbReference type="SAM" id="MobiDB-lite"/>
    </source>
</evidence>
<evidence type="ECO:0000256" key="5">
    <source>
        <dbReference type="ARBA" id="ARBA00022614"/>
    </source>
</evidence>
<comment type="similarity">
    <text evidence="3 11">Belongs to the LRR-containing bacterial E3 ligase family.</text>
</comment>
<dbReference type="PANTHER" id="PTHR47114">
    <property type="match status" value="1"/>
</dbReference>
<comment type="subcellular location">
    <subcellularLocation>
        <location evidence="1">Host cytoplasm</location>
    </subcellularLocation>
    <subcellularLocation>
        <location evidence="2">Secreted</location>
    </subcellularLocation>
</comment>
<keyword evidence="15" id="KW-1185">Reference proteome</keyword>
<keyword evidence="4 11" id="KW-0964">Secreted</keyword>
<dbReference type="PROSITE" id="PS51450">
    <property type="entry name" value="LRR"/>
    <property type="match status" value="2"/>
</dbReference>
<dbReference type="SMART" id="SM00364">
    <property type="entry name" value="LRR_BAC"/>
    <property type="match status" value="6"/>
</dbReference>
<dbReference type="InterPro" id="IPR029487">
    <property type="entry name" value="NEL_dom"/>
</dbReference>
<dbReference type="InterPro" id="IPR051071">
    <property type="entry name" value="LRR-bact_E3_ubiq_ligases"/>
</dbReference>
<dbReference type="Proteomes" id="UP000091926">
    <property type="component" value="Chromosome"/>
</dbReference>
<dbReference type="Gene3D" id="3.80.10.10">
    <property type="entry name" value="Ribonuclease Inhibitor"/>
    <property type="match status" value="1"/>
</dbReference>
<reference evidence="14 15" key="1">
    <citation type="submission" date="2016-06" db="EMBL/GenBank/DDBJ databases">
        <title>Complete genome sequences of Bordetella bronchialis and Bordetella flabilis.</title>
        <authorList>
            <person name="LiPuma J.J."/>
            <person name="Spilker T."/>
        </authorList>
    </citation>
    <scope>NUCLEOTIDE SEQUENCE [LARGE SCALE GENOMIC DNA]</scope>
    <source>
        <strain evidence="14 15">AU10664</strain>
    </source>
</reference>
<dbReference type="GO" id="GO:0004842">
    <property type="term" value="F:ubiquitin-protein transferase activity"/>
    <property type="evidence" value="ECO:0007669"/>
    <property type="project" value="UniProtKB-UniRule"/>
</dbReference>